<feature type="transmembrane region" description="Helical" evidence="1">
    <location>
        <begin position="25"/>
        <end position="44"/>
    </location>
</feature>
<keyword evidence="1" id="KW-0812">Transmembrane</keyword>
<gene>
    <name evidence="2" type="primary">ORF101212</name>
</gene>
<protein>
    <submittedName>
        <fullName evidence="2">Uncharacterized protein</fullName>
    </submittedName>
</protein>
<evidence type="ECO:0000313" key="2">
    <source>
        <dbReference type="EMBL" id="CEK76721.1"/>
    </source>
</evidence>
<keyword evidence="1" id="KW-0472">Membrane</keyword>
<sequence>MFILIFIELGISDSDPDMTAMHRNVITNTFSIFSVAVFFLGPHLRLLSDRYRATVQVHQCDVSL</sequence>
<organism evidence="2">
    <name type="scientific">Arion vulgaris</name>
    <dbReference type="NCBI Taxonomy" id="1028688"/>
    <lineage>
        <taxon>Eukaryota</taxon>
        <taxon>Metazoa</taxon>
        <taxon>Spiralia</taxon>
        <taxon>Lophotrochozoa</taxon>
        <taxon>Mollusca</taxon>
        <taxon>Gastropoda</taxon>
        <taxon>Heterobranchia</taxon>
        <taxon>Euthyneura</taxon>
        <taxon>Panpulmonata</taxon>
        <taxon>Eupulmonata</taxon>
        <taxon>Stylommatophora</taxon>
        <taxon>Helicina</taxon>
        <taxon>Arionoidea</taxon>
        <taxon>Arionidae</taxon>
        <taxon>Arion</taxon>
    </lineage>
</organism>
<feature type="non-terminal residue" evidence="2">
    <location>
        <position position="64"/>
    </location>
</feature>
<proteinExistence type="predicted"/>
<name>A0A0B7A9N9_9EUPU</name>
<evidence type="ECO:0000256" key="1">
    <source>
        <dbReference type="SAM" id="Phobius"/>
    </source>
</evidence>
<reference evidence="2" key="1">
    <citation type="submission" date="2014-12" db="EMBL/GenBank/DDBJ databases">
        <title>Insight into the proteome of Arion vulgaris.</title>
        <authorList>
            <person name="Aradska J."/>
            <person name="Bulat T."/>
            <person name="Smidak R."/>
            <person name="Sarate P."/>
            <person name="Gangsoo J."/>
            <person name="Sialana F."/>
            <person name="Bilban M."/>
            <person name="Lubec G."/>
        </authorList>
    </citation>
    <scope>NUCLEOTIDE SEQUENCE</scope>
    <source>
        <tissue evidence="2">Skin</tissue>
    </source>
</reference>
<accession>A0A0B7A9N9</accession>
<dbReference type="AlphaFoldDB" id="A0A0B7A9N9"/>
<dbReference type="EMBL" id="HACG01029856">
    <property type="protein sequence ID" value="CEK76721.1"/>
    <property type="molecule type" value="Transcribed_RNA"/>
</dbReference>
<keyword evidence="1" id="KW-1133">Transmembrane helix</keyword>